<sequence length="211" mass="24178">MNELAATAMHDDHPTTGAQAWLHDRDFMADLRRQMLKFATLQLAEPQLAEDAVQEALIGAMANADRFAGRSAFKTWVLAILKHKIADLLRQSRRMVPVSQLTEAAEEDDGLPDLFDRGGHWRPDERPQHWVDPETATLNAQFWQVFETCLERLPAQQARVFMMREFIELETSEICQTLGLSVTNVNVILYRARIRLRECLENRWFAKGGAC</sequence>
<evidence type="ECO:0000256" key="5">
    <source>
        <dbReference type="ARBA" id="ARBA00023163"/>
    </source>
</evidence>
<dbReference type="Proteomes" id="UP000242857">
    <property type="component" value="Unassembled WGS sequence"/>
</dbReference>
<organism evidence="8 9">
    <name type="scientific">Thermomonas hydrothermalis</name>
    <dbReference type="NCBI Taxonomy" id="213588"/>
    <lineage>
        <taxon>Bacteria</taxon>
        <taxon>Pseudomonadati</taxon>
        <taxon>Pseudomonadota</taxon>
        <taxon>Gammaproteobacteria</taxon>
        <taxon>Lysobacterales</taxon>
        <taxon>Lysobacteraceae</taxon>
        <taxon>Thermomonas</taxon>
    </lineage>
</organism>
<dbReference type="InterPro" id="IPR007627">
    <property type="entry name" value="RNA_pol_sigma70_r2"/>
</dbReference>
<gene>
    <name evidence="8" type="ORF">SAMN02745204_01242</name>
</gene>
<dbReference type="PANTHER" id="PTHR43133:SF8">
    <property type="entry name" value="RNA POLYMERASE SIGMA FACTOR HI_1459-RELATED"/>
    <property type="match status" value="1"/>
</dbReference>
<name>A0A1M4WT10_9GAMM</name>
<dbReference type="InterPro" id="IPR039425">
    <property type="entry name" value="RNA_pol_sigma-70-like"/>
</dbReference>
<evidence type="ECO:0000313" key="8">
    <source>
        <dbReference type="EMBL" id="SHE84183.1"/>
    </source>
</evidence>
<dbReference type="Gene3D" id="1.10.1740.10">
    <property type="match status" value="1"/>
</dbReference>
<evidence type="ECO:0000256" key="1">
    <source>
        <dbReference type="ARBA" id="ARBA00010641"/>
    </source>
</evidence>
<dbReference type="Gene3D" id="1.10.10.10">
    <property type="entry name" value="Winged helix-like DNA-binding domain superfamily/Winged helix DNA-binding domain"/>
    <property type="match status" value="1"/>
</dbReference>
<dbReference type="InterPro" id="IPR013324">
    <property type="entry name" value="RNA_pol_sigma_r3/r4-like"/>
</dbReference>
<dbReference type="Pfam" id="PF04542">
    <property type="entry name" value="Sigma70_r2"/>
    <property type="match status" value="1"/>
</dbReference>
<accession>A0A1M4WT10</accession>
<comment type="similarity">
    <text evidence="1">Belongs to the sigma-70 factor family. ECF subfamily.</text>
</comment>
<reference evidence="9" key="1">
    <citation type="submission" date="2016-11" db="EMBL/GenBank/DDBJ databases">
        <authorList>
            <person name="Varghese N."/>
            <person name="Submissions S."/>
        </authorList>
    </citation>
    <scope>NUCLEOTIDE SEQUENCE [LARGE SCALE GENOMIC DNA]</scope>
    <source>
        <strain evidence="9">DSM 14834</strain>
    </source>
</reference>
<dbReference type="Pfam" id="PF08281">
    <property type="entry name" value="Sigma70_r4_2"/>
    <property type="match status" value="1"/>
</dbReference>
<dbReference type="PANTHER" id="PTHR43133">
    <property type="entry name" value="RNA POLYMERASE ECF-TYPE SIGMA FACTO"/>
    <property type="match status" value="1"/>
</dbReference>
<evidence type="ECO:0000259" key="6">
    <source>
        <dbReference type="Pfam" id="PF04542"/>
    </source>
</evidence>
<dbReference type="NCBIfam" id="NF009196">
    <property type="entry name" value="PRK12544.1"/>
    <property type="match status" value="1"/>
</dbReference>
<evidence type="ECO:0000259" key="7">
    <source>
        <dbReference type="Pfam" id="PF08281"/>
    </source>
</evidence>
<dbReference type="GO" id="GO:0003677">
    <property type="term" value="F:DNA binding"/>
    <property type="evidence" value="ECO:0007669"/>
    <property type="project" value="UniProtKB-KW"/>
</dbReference>
<dbReference type="GO" id="GO:0006352">
    <property type="term" value="P:DNA-templated transcription initiation"/>
    <property type="evidence" value="ECO:0007669"/>
    <property type="project" value="InterPro"/>
</dbReference>
<dbReference type="EMBL" id="FQUK01000017">
    <property type="protein sequence ID" value="SHE84183.1"/>
    <property type="molecule type" value="Genomic_DNA"/>
</dbReference>
<dbReference type="SUPFAM" id="SSF88659">
    <property type="entry name" value="Sigma3 and sigma4 domains of RNA polymerase sigma factors"/>
    <property type="match status" value="1"/>
</dbReference>
<dbReference type="InterPro" id="IPR013249">
    <property type="entry name" value="RNA_pol_sigma70_r4_t2"/>
</dbReference>
<feature type="domain" description="RNA polymerase sigma factor 70 region 4 type 2" evidence="7">
    <location>
        <begin position="146"/>
        <end position="196"/>
    </location>
</feature>
<dbReference type="InterPro" id="IPR014284">
    <property type="entry name" value="RNA_pol_sigma-70_dom"/>
</dbReference>
<dbReference type="SUPFAM" id="SSF88946">
    <property type="entry name" value="Sigma2 domain of RNA polymerase sigma factors"/>
    <property type="match status" value="1"/>
</dbReference>
<evidence type="ECO:0000313" key="9">
    <source>
        <dbReference type="Proteomes" id="UP000242857"/>
    </source>
</evidence>
<dbReference type="InterPro" id="IPR013325">
    <property type="entry name" value="RNA_pol_sigma_r2"/>
</dbReference>
<dbReference type="STRING" id="213588.SAMN02745204_01242"/>
<dbReference type="GO" id="GO:0016987">
    <property type="term" value="F:sigma factor activity"/>
    <property type="evidence" value="ECO:0007669"/>
    <property type="project" value="UniProtKB-KW"/>
</dbReference>
<dbReference type="NCBIfam" id="TIGR02937">
    <property type="entry name" value="sigma70-ECF"/>
    <property type="match status" value="1"/>
</dbReference>
<keyword evidence="3" id="KW-0731">Sigma factor</keyword>
<keyword evidence="4" id="KW-0238">DNA-binding</keyword>
<evidence type="ECO:0000256" key="4">
    <source>
        <dbReference type="ARBA" id="ARBA00023125"/>
    </source>
</evidence>
<dbReference type="InterPro" id="IPR014289">
    <property type="entry name" value="RNA_pol_sigma-24-rel"/>
</dbReference>
<dbReference type="RefSeq" id="WP_084602375.1">
    <property type="nucleotide sequence ID" value="NZ_FQUK01000017.1"/>
</dbReference>
<dbReference type="AlphaFoldDB" id="A0A1M4WT10"/>
<keyword evidence="9" id="KW-1185">Reference proteome</keyword>
<evidence type="ECO:0000256" key="3">
    <source>
        <dbReference type="ARBA" id="ARBA00023082"/>
    </source>
</evidence>
<proteinExistence type="inferred from homology"/>
<dbReference type="CDD" id="cd06171">
    <property type="entry name" value="Sigma70_r4"/>
    <property type="match status" value="1"/>
</dbReference>
<dbReference type="NCBIfam" id="TIGR02943">
    <property type="entry name" value="Sig70_famx1"/>
    <property type="match status" value="1"/>
</dbReference>
<keyword evidence="5" id="KW-0804">Transcription</keyword>
<protein>
    <submittedName>
        <fullName evidence="8">RNA polymerase sigma-70 factor, ECF subfamily</fullName>
    </submittedName>
</protein>
<dbReference type="InterPro" id="IPR036388">
    <property type="entry name" value="WH-like_DNA-bd_sf"/>
</dbReference>
<evidence type="ECO:0000256" key="2">
    <source>
        <dbReference type="ARBA" id="ARBA00023015"/>
    </source>
</evidence>
<feature type="domain" description="RNA polymerase sigma-70 region 2" evidence="6">
    <location>
        <begin position="30"/>
        <end position="94"/>
    </location>
</feature>
<keyword evidence="2" id="KW-0805">Transcription regulation</keyword>